<sequence length="184" mass="20826">MNTHYAAPWSSSSSLECRDSVWGKLIVNNVAATGPFEFLSVLPGAKGAESRSQCLTGWFQFGSRCVMLVDNTRTWLLAERYCVHFGANLASIHSSEEYHFVQELIILQTEDFTPAWIGGFDAVQTRVWLWSDGSRFDYRNWLTGEPNNFGGREQCMMMNDGGEKRWNDIQCGSIFPSVCSKRLC</sequence>
<dbReference type="Proteomes" id="UP000808372">
    <property type="component" value="Chromosome 32"/>
</dbReference>
<dbReference type="Gene3D" id="3.10.100.10">
    <property type="entry name" value="Mannose-Binding Protein A, subunit A"/>
    <property type="match status" value="1"/>
</dbReference>
<accession>A0A8U0PNH0</accession>
<evidence type="ECO:0000256" key="1">
    <source>
        <dbReference type="ARBA" id="ARBA00023157"/>
    </source>
</evidence>
<dbReference type="PROSITE" id="PS00615">
    <property type="entry name" value="C_TYPE_LECTIN_1"/>
    <property type="match status" value="1"/>
</dbReference>
<dbReference type="RefSeq" id="XP_038828222.1">
    <property type="nucleotide sequence ID" value="XM_038972294.1"/>
</dbReference>
<dbReference type="PROSITE" id="PS50041">
    <property type="entry name" value="C_TYPE_LECTIN_2"/>
    <property type="match status" value="1"/>
</dbReference>
<evidence type="ECO:0000313" key="4">
    <source>
        <dbReference type="RefSeq" id="XP_038828222.1"/>
    </source>
</evidence>
<reference evidence="4" key="1">
    <citation type="submission" date="2025-08" db="UniProtKB">
        <authorList>
            <consortium name="RefSeq"/>
        </authorList>
    </citation>
    <scope>IDENTIFICATION</scope>
    <source>
        <tissue evidence="4">White muscle</tissue>
    </source>
</reference>
<evidence type="ECO:0000313" key="3">
    <source>
        <dbReference type="Proteomes" id="UP000808372"/>
    </source>
</evidence>
<dbReference type="GeneID" id="120027379"/>
<proteinExistence type="predicted"/>
<keyword evidence="1" id="KW-1015">Disulfide bond</keyword>
<dbReference type="AlphaFoldDB" id="A0A8U0PNH0"/>
<dbReference type="InterPro" id="IPR050111">
    <property type="entry name" value="C-type_lectin/snaclec_domain"/>
</dbReference>
<protein>
    <submittedName>
        <fullName evidence="4">Ladderlectin-like</fullName>
    </submittedName>
</protein>
<dbReference type="InterPro" id="IPR016186">
    <property type="entry name" value="C-type_lectin-like/link_sf"/>
</dbReference>
<name>A0A8U0PNH0_SALNM</name>
<dbReference type="SUPFAM" id="SSF56436">
    <property type="entry name" value="C-type lectin-like"/>
    <property type="match status" value="1"/>
</dbReference>
<feature type="domain" description="C-type lectin" evidence="2">
    <location>
        <begin position="61"/>
        <end position="180"/>
    </location>
</feature>
<dbReference type="PRINTS" id="PR01504">
    <property type="entry name" value="PNCREATITSAP"/>
</dbReference>
<dbReference type="InterPro" id="IPR016187">
    <property type="entry name" value="CTDL_fold"/>
</dbReference>
<dbReference type="InterPro" id="IPR018378">
    <property type="entry name" value="C-type_lectin_CS"/>
</dbReference>
<dbReference type="SMART" id="SM00034">
    <property type="entry name" value="CLECT"/>
    <property type="match status" value="1"/>
</dbReference>
<dbReference type="InterPro" id="IPR001304">
    <property type="entry name" value="C-type_lectin-like"/>
</dbReference>
<gene>
    <name evidence="4" type="primary">LOC120027379</name>
</gene>
<dbReference type="KEGG" id="snh:120027379"/>
<dbReference type="Pfam" id="PF00059">
    <property type="entry name" value="Lectin_C"/>
    <property type="match status" value="1"/>
</dbReference>
<keyword evidence="3" id="KW-1185">Reference proteome</keyword>
<dbReference type="PANTHER" id="PTHR22803">
    <property type="entry name" value="MANNOSE, PHOSPHOLIPASE, LECTIN RECEPTOR RELATED"/>
    <property type="match status" value="1"/>
</dbReference>
<organism evidence="3 4">
    <name type="scientific">Salvelinus namaycush</name>
    <name type="common">Lake trout</name>
    <name type="synonym">Salmo namaycush</name>
    <dbReference type="NCBI Taxonomy" id="8040"/>
    <lineage>
        <taxon>Eukaryota</taxon>
        <taxon>Metazoa</taxon>
        <taxon>Chordata</taxon>
        <taxon>Craniata</taxon>
        <taxon>Vertebrata</taxon>
        <taxon>Euteleostomi</taxon>
        <taxon>Actinopterygii</taxon>
        <taxon>Neopterygii</taxon>
        <taxon>Teleostei</taxon>
        <taxon>Protacanthopterygii</taxon>
        <taxon>Salmoniformes</taxon>
        <taxon>Salmonidae</taxon>
        <taxon>Salmoninae</taxon>
        <taxon>Salvelinus</taxon>
    </lineage>
</organism>
<evidence type="ECO:0000259" key="2">
    <source>
        <dbReference type="PROSITE" id="PS50041"/>
    </source>
</evidence>